<dbReference type="EMBL" id="JYDJ01000489">
    <property type="protein sequence ID" value="KRX34994.1"/>
    <property type="molecule type" value="Genomic_DNA"/>
</dbReference>
<comment type="caution">
    <text evidence="1">The sequence shown here is derived from an EMBL/GenBank/DDBJ whole genome shotgun (WGS) entry which is preliminary data.</text>
</comment>
<evidence type="ECO:0000313" key="1">
    <source>
        <dbReference type="EMBL" id="KRX34994.1"/>
    </source>
</evidence>
<reference evidence="1 2" key="1">
    <citation type="submission" date="2015-01" db="EMBL/GenBank/DDBJ databases">
        <title>Evolution of Trichinella species and genotypes.</title>
        <authorList>
            <person name="Korhonen P.K."/>
            <person name="Edoardo P."/>
            <person name="Giuseppe L.R."/>
            <person name="Gasser R.B."/>
        </authorList>
    </citation>
    <scope>NUCLEOTIDE SEQUENCE [LARGE SCALE GENOMIC DNA]</scope>
    <source>
        <strain evidence="1">ISS417</strain>
    </source>
</reference>
<name>A0A0V0T7W2_9BILA</name>
<accession>A0A0V0T7W2</accession>
<gene>
    <name evidence="1" type="ORF">T05_10768</name>
</gene>
<dbReference type="OrthoDB" id="10359663at2759"/>
<proteinExistence type="predicted"/>
<keyword evidence="2" id="KW-1185">Reference proteome</keyword>
<organism evidence="1 2">
    <name type="scientific">Trichinella murrelli</name>
    <dbReference type="NCBI Taxonomy" id="144512"/>
    <lineage>
        <taxon>Eukaryota</taxon>
        <taxon>Metazoa</taxon>
        <taxon>Ecdysozoa</taxon>
        <taxon>Nematoda</taxon>
        <taxon>Enoplea</taxon>
        <taxon>Dorylaimia</taxon>
        <taxon>Trichinellida</taxon>
        <taxon>Trichinellidae</taxon>
        <taxon>Trichinella</taxon>
    </lineage>
</organism>
<evidence type="ECO:0000313" key="2">
    <source>
        <dbReference type="Proteomes" id="UP000055048"/>
    </source>
</evidence>
<dbReference type="Proteomes" id="UP000055048">
    <property type="component" value="Unassembled WGS sequence"/>
</dbReference>
<sequence length="81" mass="9539">MYAKQIVHSDRLCHRKIQAVSDRTSVVFEWNLTFRNYSKIRMWIQNMDLALDDQVQKVQQLLLAGKRAIWDGTMLELSQSA</sequence>
<dbReference type="AlphaFoldDB" id="A0A0V0T7W2"/>
<protein>
    <submittedName>
        <fullName evidence="1">Uncharacterized protein</fullName>
    </submittedName>
</protein>